<dbReference type="GO" id="GO:0005829">
    <property type="term" value="C:cytosol"/>
    <property type="evidence" value="ECO:0007669"/>
    <property type="project" value="TreeGrafter"/>
</dbReference>
<dbReference type="PROSITE" id="PS01124">
    <property type="entry name" value="HTH_ARAC_FAMILY_2"/>
    <property type="match status" value="1"/>
</dbReference>
<dbReference type="PANTHER" id="PTHR47894">
    <property type="entry name" value="HTH-TYPE TRANSCRIPTIONAL REGULATOR GADX"/>
    <property type="match status" value="1"/>
</dbReference>
<dbReference type="SUPFAM" id="SSF46689">
    <property type="entry name" value="Homeodomain-like"/>
    <property type="match status" value="1"/>
</dbReference>
<evidence type="ECO:0000259" key="4">
    <source>
        <dbReference type="PROSITE" id="PS01124"/>
    </source>
</evidence>
<dbReference type="InterPro" id="IPR009057">
    <property type="entry name" value="Homeodomain-like_sf"/>
</dbReference>
<feature type="domain" description="HTH araC/xylS-type" evidence="4">
    <location>
        <begin position="253"/>
        <end position="339"/>
    </location>
</feature>
<sequence length="348" mass="38826">MMSGPLTERLRVATGLLAGLPPVLAEKGLDFAQIARAAGLDPVAAVSEDAFVGLAEFARLLELAAVATDDDCFGLRLADRVSGELSGALTYAMRNAPTLRDALLTLIRYIRTRIDVTGFQLTVEDNQATVEWTFSPLIVHRAQLCDFSAVLLVRYVGWIVGPNWRPTSATIERPPPRSQDAHRRLFGRRIAFVQQGNSIAFPADLLSLPIEGADPVVHKIARQLLDRQLAERGEATDLITCAREEIVWSLPSEEGIQIDRLARRLGVSTRTLQRKLADAGTSFQELVDDTRRMLARRYLEDRNLRLSEIAYRLGFSAPSAFTRASYRWFGKNPAEVRRKLTTDRRDDD</sequence>
<keyword evidence="1" id="KW-0805">Transcription regulation</keyword>
<evidence type="ECO:0000313" key="5">
    <source>
        <dbReference type="EMBL" id="TCT13472.1"/>
    </source>
</evidence>
<dbReference type="PANTHER" id="PTHR47894:SF4">
    <property type="entry name" value="HTH-TYPE TRANSCRIPTIONAL REGULATOR GADX"/>
    <property type="match status" value="1"/>
</dbReference>
<keyword evidence="2" id="KW-0238">DNA-binding</keyword>
<dbReference type="SMART" id="SM00342">
    <property type="entry name" value="HTH_ARAC"/>
    <property type="match status" value="1"/>
</dbReference>
<gene>
    <name evidence="5" type="ORF">EDC22_101339</name>
</gene>
<dbReference type="AlphaFoldDB" id="A0A4R3MIL1"/>
<evidence type="ECO:0000256" key="2">
    <source>
        <dbReference type="ARBA" id="ARBA00023125"/>
    </source>
</evidence>
<accession>A0A4R3MIL1</accession>
<dbReference type="Proteomes" id="UP000295678">
    <property type="component" value="Unassembled WGS sequence"/>
</dbReference>
<dbReference type="InterPro" id="IPR018060">
    <property type="entry name" value="HTH_AraC"/>
</dbReference>
<dbReference type="GO" id="GO:0000976">
    <property type="term" value="F:transcription cis-regulatory region binding"/>
    <property type="evidence" value="ECO:0007669"/>
    <property type="project" value="TreeGrafter"/>
</dbReference>
<dbReference type="InterPro" id="IPR032687">
    <property type="entry name" value="AraC-type_N"/>
</dbReference>
<organism evidence="5 6">
    <name type="scientific">Tepidamorphus gemmatus</name>
    <dbReference type="NCBI Taxonomy" id="747076"/>
    <lineage>
        <taxon>Bacteria</taxon>
        <taxon>Pseudomonadati</taxon>
        <taxon>Pseudomonadota</taxon>
        <taxon>Alphaproteobacteria</taxon>
        <taxon>Hyphomicrobiales</taxon>
        <taxon>Tepidamorphaceae</taxon>
        <taxon>Tepidamorphus</taxon>
    </lineage>
</organism>
<evidence type="ECO:0000313" key="6">
    <source>
        <dbReference type="Proteomes" id="UP000295678"/>
    </source>
</evidence>
<evidence type="ECO:0000256" key="3">
    <source>
        <dbReference type="ARBA" id="ARBA00023163"/>
    </source>
</evidence>
<keyword evidence="6" id="KW-1185">Reference proteome</keyword>
<evidence type="ECO:0000256" key="1">
    <source>
        <dbReference type="ARBA" id="ARBA00023015"/>
    </source>
</evidence>
<dbReference type="GO" id="GO:0003700">
    <property type="term" value="F:DNA-binding transcription factor activity"/>
    <property type="evidence" value="ECO:0007669"/>
    <property type="project" value="InterPro"/>
</dbReference>
<reference evidence="5 6" key="1">
    <citation type="submission" date="2019-03" db="EMBL/GenBank/DDBJ databases">
        <title>Genomic Encyclopedia of Type Strains, Phase IV (KMG-IV): sequencing the most valuable type-strain genomes for metagenomic binning, comparative biology and taxonomic classification.</title>
        <authorList>
            <person name="Goeker M."/>
        </authorList>
    </citation>
    <scope>NUCLEOTIDE SEQUENCE [LARGE SCALE GENOMIC DNA]</scope>
    <source>
        <strain evidence="5 6">DSM 19345</strain>
    </source>
</reference>
<proteinExistence type="predicted"/>
<protein>
    <submittedName>
        <fullName evidence="5">AraC family transcriptional regulator</fullName>
    </submittedName>
</protein>
<name>A0A4R3MIL1_9HYPH</name>
<dbReference type="Pfam" id="PF12833">
    <property type="entry name" value="HTH_18"/>
    <property type="match status" value="1"/>
</dbReference>
<comment type="caution">
    <text evidence="5">The sequence shown here is derived from an EMBL/GenBank/DDBJ whole genome shotgun (WGS) entry which is preliminary data.</text>
</comment>
<dbReference type="OrthoDB" id="9805730at2"/>
<dbReference type="Gene3D" id="1.10.10.60">
    <property type="entry name" value="Homeodomain-like"/>
    <property type="match status" value="1"/>
</dbReference>
<dbReference type="EMBL" id="SMAK01000001">
    <property type="protein sequence ID" value="TCT13472.1"/>
    <property type="molecule type" value="Genomic_DNA"/>
</dbReference>
<keyword evidence="3" id="KW-0804">Transcription</keyword>
<dbReference type="Pfam" id="PF12625">
    <property type="entry name" value="Arabinose_bd"/>
    <property type="match status" value="1"/>
</dbReference>